<comment type="caution">
    <text evidence="3">The sequence shown here is derived from an EMBL/GenBank/DDBJ whole genome shotgun (WGS) entry which is preliminary data.</text>
</comment>
<dbReference type="Pfam" id="PF19853">
    <property type="entry name" value="DUF6328"/>
    <property type="match status" value="1"/>
</dbReference>
<dbReference type="InterPro" id="IPR046291">
    <property type="entry name" value="DUF6328"/>
</dbReference>
<feature type="transmembrane region" description="Helical" evidence="2">
    <location>
        <begin position="116"/>
        <end position="136"/>
    </location>
</feature>
<keyword evidence="4" id="KW-1185">Reference proteome</keyword>
<sequence>MPDGGESARVGEPAEVGDDVEHTGETRNQMLQRNVGELLQALRVAQAGVQILFGFLLSVVFTGQFHDASGFEKTLHLLAVLLTVAATALLIAPAAWHRMLFRTGRREQILRVGNRVVLVGFGCLAAAITVTVALIAKVAFGSVAMGLVGGMAVLLFGLLWFAVPGMLGGDQRRRDGH</sequence>
<keyword evidence="2" id="KW-0812">Transmembrane</keyword>
<gene>
    <name evidence="3" type="ORF">ACFSVL_13400</name>
</gene>
<dbReference type="EMBL" id="JBHUKS010000008">
    <property type="protein sequence ID" value="MFD2468385.1"/>
    <property type="molecule type" value="Genomic_DNA"/>
</dbReference>
<proteinExistence type="predicted"/>
<reference evidence="4" key="1">
    <citation type="journal article" date="2019" name="Int. J. Syst. Evol. Microbiol.">
        <title>The Global Catalogue of Microorganisms (GCM) 10K type strain sequencing project: providing services to taxonomists for standard genome sequencing and annotation.</title>
        <authorList>
            <consortium name="The Broad Institute Genomics Platform"/>
            <consortium name="The Broad Institute Genome Sequencing Center for Infectious Disease"/>
            <person name="Wu L."/>
            <person name="Ma J."/>
        </authorList>
    </citation>
    <scope>NUCLEOTIDE SEQUENCE [LARGE SCALE GENOMIC DNA]</scope>
    <source>
        <strain evidence="4">CGMCC 4.7641</strain>
    </source>
</reference>
<keyword evidence="2" id="KW-1133">Transmembrane helix</keyword>
<feature type="transmembrane region" description="Helical" evidence="2">
    <location>
        <begin position="41"/>
        <end position="63"/>
    </location>
</feature>
<evidence type="ECO:0000313" key="3">
    <source>
        <dbReference type="EMBL" id="MFD2468385.1"/>
    </source>
</evidence>
<evidence type="ECO:0000256" key="1">
    <source>
        <dbReference type="SAM" id="MobiDB-lite"/>
    </source>
</evidence>
<protein>
    <submittedName>
        <fullName evidence="3">DUF6328 family protein</fullName>
    </submittedName>
</protein>
<feature type="region of interest" description="Disordered" evidence="1">
    <location>
        <begin position="1"/>
        <end position="22"/>
    </location>
</feature>
<keyword evidence="2" id="KW-0472">Membrane</keyword>
<evidence type="ECO:0000313" key="4">
    <source>
        <dbReference type="Proteomes" id="UP001597483"/>
    </source>
</evidence>
<name>A0ABW5H5H2_9PSEU</name>
<accession>A0ABW5H5H2</accession>
<feature type="transmembrane region" description="Helical" evidence="2">
    <location>
        <begin position="142"/>
        <end position="163"/>
    </location>
</feature>
<evidence type="ECO:0000256" key="2">
    <source>
        <dbReference type="SAM" id="Phobius"/>
    </source>
</evidence>
<dbReference type="Proteomes" id="UP001597483">
    <property type="component" value="Unassembled WGS sequence"/>
</dbReference>
<feature type="transmembrane region" description="Helical" evidence="2">
    <location>
        <begin position="75"/>
        <end position="96"/>
    </location>
</feature>
<dbReference type="RefSeq" id="WP_378304269.1">
    <property type="nucleotide sequence ID" value="NZ_JBHUKS010000008.1"/>
</dbReference>
<organism evidence="3 4">
    <name type="scientific">Amycolatopsis silviterrae</name>
    <dbReference type="NCBI Taxonomy" id="1656914"/>
    <lineage>
        <taxon>Bacteria</taxon>
        <taxon>Bacillati</taxon>
        <taxon>Actinomycetota</taxon>
        <taxon>Actinomycetes</taxon>
        <taxon>Pseudonocardiales</taxon>
        <taxon>Pseudonocardiaceae</taxon>
        <taxon>Amycolatopsis</taxon>
    </lineage>
</organism>